<dbReference type="KEGG" id="rsu:NHU_01644"/>
<feature type="region of interest" description="Disordered" evidence="1">
    <location>
        <begin position="57"/>
        <end position="83"/>
    </location>
</feature>
<gene>
    <name evidence="2" type="ORF">NHU_01644</name>
</gene>
<evidence type="ECO:0000313" key="2">
    <source>
        <dbReference type="EMBL" id="BAQ68801.1"/>
    </source>
</evidence>
<accession>A0A0D6B1C2</accession>
<name>A0A0D6B1C2_RHOSU</name>
<organism evidence="2 3">
    <name type="scientific">Rhodovulum sulfidophilum</name>
    <name type="common">Rhodobacter sulfidophilus</name>
    <dbReference type="NCBI Taxonomy" id="35806"/>
    <lineage>
        <taxon>Bacteria</taxon>
        <taxon>Pseudomonadati</taxon>
        <taxon>Pseudomonadota</taxon>
        <taxon>Alphaproteobacteria</taxon>
        <taxon>Rhodobacterales</taxon>
        <taxon>Paracoccaceae</taxon>
        <taxon>Rhodovulum</taxon>
    </lineage>
</organism>
<dbReference type="EMBL" id="AP014800">
    <property type="protein sequence ID" value="BAQ68801.1"/>
    <property type="molecule type" value="Genomic_DNA"/>
</dbReference>
<sequence>MIKHSTLLSDIDSFLENTGMGASYFGKRAVGNSELVSRLRCGGRVWPETERKIRSFMADSGAIHPASPQSKSGGLAPDTEDSA</sequence>
<dbReference type="PATRIC" id="fig|35806.4.peg.1700"/>
<dbReference type="Proteomes" id="UP000064912">
    <property type="component" value="Chromosome"/>
</dbReference>
<protein>
    <submittedName>
        <fullName evidence="2">Uncharacterized protein</fullName>
    </submittedName>
</protein>
<proteinExistence type="predicted"/>
<evidence type="ECO:0000256" key="1">
    <source>
        <dbReference type="SAM" id="MobiDB-lite"/>
    </source>
</evidence>
<evidence type="ECO:0000313" key="3">
    <source>
        <dbReference type="Proteomes" id="UP000064912"/>
    </source>
</evidence>
<reference evidence="2 3" key="1">
    <citation type="submission" date="2015-02" db="EMBL/GenBank/DDBJ databases">
        <title>Genome sequene of Rhodovulum sulfidophilum DSM 2351.</title>
        <authorList>
            <person name="Nagao N."/>
        </authorList>
    </citation>
    <scope>NUCLEOTIDE SEQUENCE [LARGE SCALE GENOMIC DNA]</scope>
    <source>
        <strain evidence="2 3">DSM 2351</strain>
    </source>
</reference>
<dbReference type="AlphaFoldDB" id="A0A0D6B1C2"/>